<dbReference type="Pfam" id="PF14085">
    <property type="entry name" value="DUF4265"/>
    <property type="match status" value="1"/>
</dbReference>
<evidence type="ECO:0000313" key="2">
    <source>
        <dbReference type="EMBL" id="XCH75475.1"/>
    </source>
</evidence>
<evidence type="ECO:0000313" key="1">
    <source>
        <dbReference type="EMBL" id="XBP94773.1"/>
    </source>
</evidence>
<dbReference type="InterPro" id="IPR025361">
    <property type="entry name" value="DUF4265"/>
</dbReference>
<proteinExistence type="predicted"/>
<dbReference type="EMBL" id="CP159342">
    <property type="protein sequence ID" value="XCH75475.1"/>
    <property type="molecule type" value="Genomic_DNA"/>
</dbReference>
<gene>
    <name evidence="2" type="ORF">ABUL08_05110</name>
    <name evidence="1" type="ORF">VK199_05075</name>
</gene>
<name>A0AAU7MBB0_9ACTN</name>
<organism evidence="1">
    <name type="scientific">Micromonospora sp. CCTCC AA 2012012</name>
    <dbReference type="NCBI Taxonomy" id="3111921"/>
    <lineage>
        <taxon>Bacteria</taxon>
        <taxon>Bacillati</taxon>
        <taxon>Actinomycetota</taxon>
        <taxon>Actinomycetes</taxon>
        <taxon>Micromonosporales</taxon>
        <taxon>Micromonosporaceae</taxon>
        <taxon>Micromonospora</taxon>
    </lineage>
</organism>
<reference evidence="2" key="2">
    <citation type="submission" date="2024-06" db="EMBL/GenBank/DDBJ databases">
        <title>Micromonospora mangrovi CCTCC AA 2012012 genome sequences.</title>
        <authorList>
            <person name="Gao J."/>
        </authorList>
    </citation>
    <scope>NUCLEOTIDE SEQUENCE</scope>
    <source>
        <strain evidence="2">CCTCC AA 2012012</strain>
    </source>
</reference>
<sequence>MSRKFQAQQGKMAAMPAPDRDLPAGDQLIKVWFRLVPREGWLPYDTEGLWGLAVGPDTARICNVPFLQDGVPEGDVVRFALGPDGLPWATERVQPSGNCTVRLLPNPRGPLGPSAKAVYDRLAPFGLGGETFSADLPLVAFTVPASANLLEAKATLRRGEAEGWWSVEVGCATDHWLAA</sequence>
<accession>A0AAU7MBB0</accession>
<protein>
    <submittedName>
        <fullName evidence="1">DUF4265 domain-containing protein</fullName>
    </submittedName>
</protein>
<dbReference type="EMBL" id="CP157762">
    <property type="protein sequence ID" value="XBP94773.1"/>
    <property type="molecule type" value="Genomic_DNA"/>
</dbReference>
<reference evidence="1" key="1">
    <citation type="submission" date="2024-01" db="EMBL/GenBank/DDBJ databases">
        <title>The genome sequence of Micromonospora mangrovi CCTCC AA 2012012.</title>
        <authorList>
            <person name="Gao J."/>
        </authorList>
    </citation>
    <scope>NUCLEOTIDE SEQUENCE</scope>
    <source>
        <strain evidence="1">CCTCC AA 2012012</strain>
    </source>
</reference>
<dbReference type="AlphaFoldDB" id="A0AAU7MBB0"/>
<dbReference type="RefSeq" id="WP_350934985.1">
    <property type="nucleotide sequence ID" value="NZ_CP157762.1"/>
</dbReference>